<dbReference type="AlphaFoldDB" id="A0A7C8ME50"/>
<proteinExistence type="predicted"/>
<evidence type="ECO:0000313" key="3">
    <source>
        <dbReference type="Proteomes" id="UP000481861"/>
    </source>
</evidence>
<feature type="compositionally biased region" description="Basic and acidic residues" evidence="1">
    <location>
        <begin position="1"/>
        <end position="10"/>
    </location>
</feature>
<accession>A0A7C8ME50</accession>
<dbReference type="Proteomes" id="UP000481861">
    <property type="component" value="Unassembled WGS sequence"/>
</dbReference>
<evidence type="ECO:0000313" key="2">
    <source>
        <dbReference type="EMBL" id="KAF2871102.1"/>
    </source>
</evidence>
<feature type="region of interest" description="Disordered" evidence="1">
    <location>
        <begin position="672"/>
        <end position="714"/>
    </location>
</feature>
<sequence>MSFHGTDSKRSQPHPEPVMSRADSPKPQLTSHQQTRVETTSLPLLLVSCSTQGAWPSPLPHFFYPYISPGFPGPLAPFLLHPTFSTHHLPRVRNSCGMLRASCSTSSETSDVIYTPATSEDRNTPEEVAMDEPFVPSQRRAGRTRRPLVSLLTGYHANNNIDKTTAGADNKEKAQMHKQEDEIPRVVPWGYRYTHDDDGSASQIARRVQWLGPDSMLPRPRFTFEDFPARLDIPDAKNTMLEKIGRKVLAVKERMETENNLTHPVVPVAASSDDDNMKQGLPSAGTLEKRDPTSLISLYEQQFKRGKNADEPKTDPRKEAWRFGDALVTEPQMTRHANKLAANFGYSNHRDLMDNFFKIHAQEPESNLVDNLARYLDQAERNKSVAGAYQPRAKFMDPIPTHHYSDGKVDLEEVTKQSKGWNGLNGGMERRLHQDGVVGTGEGGIEHAFSAPDKRTCDVDEPELRRSFATLGLQQYKSVSPSTLTDAYKATLASNTHSAETCDDAASAILHHHMAHAICYDDLHDAADQKRASAAEVGTQEDEEGDQWGSGQVNENGAWGFNNEPQCCVWDRDDKAIPTEWGTMAGQVSSSNDDLYCSPTPPRPRPVGGSSDLDAGSLYCPPTPPRPCPVAGSTGPWGAFSQGCLAPAPRHTGPTATVPWEAVSQGSIARAPRQVGPTAPWEGFSQGSIAGPTGPGWNASHLSSRRPTPTPPSVSTDLKITYWATLESDGKFKDIPLSRANISGPEKEVLDTSMHKVWKWVQDKKLGGTVSLEDAWDLARQMGGVQDTSAEEAKAKAETMVDAAEEKRLQEEFTRMMAPMETNTKEDDEIAQKLQERDVWAWNKQPTLQERNEDSKREWNTVQDDKPQELKNTKEKNIKDGGRNADHDSAFGKSVNDDENNGGVGWQRDARAPHHNFVEDEAKAEDGDAADLDNKVAPFLPKSPSKSIPYFRRTRWDN</sequence>
<feature type="region of interest" description="Disordered" evidence="1">
    <location>
        <begin position="933"/>
        <end position="958"/>
    </location>
</feature>
<keyword evidence="3" id="KW-1185">Reference proteome</keyword>
<protein>
    <submittedName>
        <fullName evidence="2">Uncharacterized protein</fullName>
    </submittedName>
</protein>
<feature type="region of interest" description="Disordered" evidence="1">
    <location>
        <begin position="843"/>
        <end position="910"/>
    </location>
</feature>
<feature type="region of interest" description="Disordered" evidence="1">
    <location>
        <begin position="585"/>
        <end position="611"/>
    </location>
</feature>
<name>A0A7C8ME50_9PLEO</name>
<feature type="region of interest" description="Disordered" evidence="1">
    <location>
        <begin position="1"/>
        <end position="37"/>
    </location>
</feature>
<gene>
    <name evidence="2" type="ORF">BDV95DRAFT_54454</name>
</gene>
<reference evidence="2 3" key="1">
    <citation type="submission" date="2020-01" db="EMBL/GenBank/DDBJ databases">
        <authorList>
            <consortium name="DOE Joint Genome Institute"/>
            <person name="Haridas S."/>
            <person name="Albert R."/>
            <person name="Binder M."/>
            <person name="Bloem J."/>
            <person name="Labutti K."/>
            <person name="Salamov A."/>
            <person name="Andreopoulos B."/>
            <person name="Baker S.E."/>
            <person name="Barry K."/>
            <person name="Bills G."/>
            <person name="Bluhm B.H."/>
            <person name="Cannon C."/>
            <person name="Castanera R."/>
            <person name="Culley D.E."/>
            <person name="Daum C."/>
            <person name="Ezra D."/>
            <person name="Gonzalez J.B."/>
            <person name="Henrissat B."/>
            <person name="Kuo A."/>
            <person name="Liang C."/>
            <person name="Lipzen A."/>
            <person name="Lutzoni F."/>
            <person name="Magnuson J."/>
            <person name="Mondo S."/>
            <person name="Nolan M."/>
            <person name="Ohm R."/>
            <person name="Pangilinan J."/>
            <person name="Park H.-J.H."/>
            <person name="Ramirez L."/>
            <person name="Alfaro M."/>
            <person name="Sun H."/>
            <person name="Tritt A."/>
            <person name="Yoshinaga Y."/>
            <person name="Zwiers L.-H.L."/>
            <person name="Turgeon B.G."/>
            <person name="Goodwin S.B."/>
            <person name="Spatafora J.W."/>
            <person name="Crous P.W."/>
            <person name="Grigoriev I.V."/>
        </authorList>
    </citation>
    <scope>NUCLEOTIDE SEQUENCE [LARGE SCALE GENOMIC DNA]</scope>
    <source>
        <strain evidence="2 3">CBS 611.86</strain>
    </source>
</reference>
<comment type="caution">
    <text evidence="2">The sequence shown here is derived from an EMBL/GenBank/DDBJ whole genome shotgun (WGS) entry which is preliminary data.</text>
</comment>
<feature type="compositionally biased region" description="Polar residues" evidence="1">
    <location>
        <begin position="27"/>
        <end position="37"/>
    </location>
</feature>
<dbReference type="OrthoDB" id="3695698at2759"/>
<feature type="region of interest" description="Disordered" evidence="1">
    <location>
        <begin position="531"/>
        <end position="551"/>
    </location>
</feature>
<dbReference type="EMBL" id="JAADJZ010000012">
    <property type="protein sequence ID" value="KAF2871102.1"/>
    <property type="molecule type" value="Genomic_DNA"/>
</dbReference>
<organism evidence="2 3">
    <name type="scientific">Massariosphaeria phaeospora</name>
    <dbReference type="NCBI Taxonomy" id="100035"/>
    <lineage>
        <taxon>Eukaryota</taxon>
        <taxon>Fungi</taxon>
        <taxon>Dikarya</taxon>
        <taxon>Ascomycota</taxon>
        <taxon>Pezizomycotina</taxon>
        <taxon>Dothideomycetes</taxon>
        <taxon>Pleosporomycetidae</taxon>
        <taxon>Pleosporales</taxon>
        <taxon>Pleosporales incertae sedis</taxon>
        <taxon>Massariosphaeria</taxon>
    </lineage>
</organism>
<feature type="compositionally biased region" description="Basic and acidic residues" evidence="1">
    <location>
        <begin position="850"/>
        <end position="890"/>
    </location>
</feature>
<evidence type="ECO:0000256" key="1">
    <source>
        <dbReference type="SAM" id="MobiDB-lite"/>
    </source>
</evidence>